<protein>
    <submittedName>
        <fullName evidence="2">Uncharacterized protein</fullName>
    </submittedName>
</protein>
<name>W4GGE6_APHAT</name>
<reference evidence="2" key="1">
    <citation type="submission" date="2013-12" db="EMBL/GenBank/DDBJ databases">
        <title>The Genome Sequence of Aphanomyces astaci APO3.</title>
        <authorList>
            <consortium name="The Broad Institute Genomics Platform"/>
            <person name="Russ C."/>
            <person name="Tyler B."/>
            <person name="van West P."/>
            <person name="Dieguez-Uribeondo J."/>
            <person name="Young S.K."/>
            <person name="Zeng Q."/>
            <person name="Gargeya S."/>
            <person name="Fitzgerald M."/>
            <person name="Abouelleil A."/>
            <person name="Alvarado L."/>
            <person name="Chapman S.B."/>
            <person name="Gainer-Dewar J."/>
            <person name="Goldberg J."/>
            <person name="Griggs A."/>
            <person name="Gujja S."/>
            <person name="Hansen M."/>
            <person name="Howarth C."/>
            <person name="Imamovic A."/>
            <person name="Ireland A."/>
            <person name="Larimer J."/>
            <person name="McCowan C."/>
            <person name="Murphy C."/>
            <person name="Pearson M."/>
            <person name="Poon T.W."/>
            <person name="Priest M."/>
            <person name="Roberts A."/>
            <person name="Saif S."/>
            <person name="Shea T."/>
            <person name="Sykes S."/>
            <person name="Wortman J."/>
            <person name="Nusbaum C."/>
            <person name="Birren B."/>
        </authorList>
    </citation>
    <scope>NUCLEOTIDE SEQUENCE [LARGE SCALE GENOMIC DNA]</scope>
    <source>
        <strain evidence="2">APO3</strain>
    </source>
</reference>
<dbReference type="RefSeq" id="XP_009832375.1">
    <property type="nucleotide sequence ID" value="XM_009834073.1"/>
</dbReference>
<dbReference type="AlphaFoldDB" id="W4GGE6"/>
<feature type="region of interest" description="Disordered" evidence="1">
    <location>
        <begin position="84"/>
        <end position="105"/>
    </location>
</feature>
<accession>W4GGE6</accession>
<dbReference type="GeneID" id="20810249"/>
<evidence type="ECO:0000313" key="2">
    <source>
        <dbReference type="EMBL" id="ETV78038.1"/>
    </source>
</evidence>
<dbReference type="VEuPathDB" id="FungiDB:H257_08253"/>
<evidence type="ECO:0000256" key="1">
    <source>
        <dbReference type="SAM" id="MobiDB-lite"/>
    </source>
</evidence>
<proteinExistence type="predicted"/>
<dbReference type="EMBL" id="KI913131">
    <property type="protein sequence ID" value="ETV78038.1"/>
    <property type="molecule type" value="Genomic_DNA"/>
</dbReference>
<organism evidence="2">
    <name type="scientific">Aphanomyces astaci</name>
    <name type="common">Crayfish plague agent</name>
    <dbReference type="NCBI Taxonomy" id="112090"/>
    <lineage>
        <taxon>Eukaryota</taxon>
        <taxon>Sar</taxon>
        <taxon>Stramenopiles</taxon>
        <taxon>Oomycota</taxon>
        <taxon>Saprolegniomycetes</taxon>
        <taxon>Saprolegniales</taxon>
        <taxon>Verrucalvaceae</taxon>
        <taxon>Aphanomyces</taxon>
    </lineage>
</organism>
<gene>
    <name evidence="2" type="ORF">H257_08253</name>
</gene>
<sequence length="185" mass="20217">MTYFPCSNHTLMSKIASTRHGSGTRPAINHDATSWEGIVGMSNVPSDVDVVDVGFSNGKNSEAATLSTCRSDGRERRRRVDGFLFTPSKRGGTTDATTTPPPRASTCNNTIFHTRWYDPICSTALEHDSAWSMSCDVHMRWVHAIGTTGSTTSNPTRTPQDKTYATGAYILVNRRLTIVKKSTAT</sequence>